<dbReference type="CDD" id="cd06466">
    <property type="entry name" value="p23_CS_SGT1_like"/>
    <property type="match status" value="1"/>
</dbReference>
<dbReference type="InterPro" id="IPR019734">
    <property type="entry name" value="TPR_rpt"/>
</dbReference>
<evidence type="ECO:0000313" key="5">
    <source>
        <dbReference type="EMBL" id="QSL64970.1"/>
    </source>
</evidence>
<dbReference type="AlphaFoldDB" id="A0A899FLU6"/>
<evidence type="ECO:0000313" key="6">
    <source>
        <dbReference type="Proteomes" id="UP000663699"/>
    </source>
</evidence>
<dbReference type="Gene3D" id="1.25.40.10">
    <property type="entry name" value="Tetratricopeptide repeat domain"/>
    <property type="match status" value="1"/>
</dbReference>
<dbReference type="Pfam" id="PF04969">
    <property type="entry name" value="CS"/>
    <property type="match status" value="1"/>
</dbReference>
<feature type="domain" description="CS" evidence="4">
    <location>
        <begin position="177"/>
        <end position="268"/>
    </location>
</feature>
<reference evidence="5" key="1">
    <citation type="submission" date="2020-06" db="EMBL/GenBank/DDBJ databases">
        <title>Genomes of multiple members of Pneumocystis genus reveal paths to human pathogen Pneumocystis jirovecii.</title>
        <authorList>
            <person name="Cisse O.H."/>
            <person name="Ma L."/>
            <person name="Dekker J."/>
            <person name="Khil P."/>
            <person name="Jo J."/>
            <person name="Brenchley J."/>
            <person name="Blair R."/>
            <person name="Pahar B."/>
            <person name="Chabe M."/>
            <person name="Van Rompay K.A."/>
            <person name="Keesler R."/>
            <person name="Sukura A."/>
            <person name="Hirsch V."/>
            <person name="Kutty G."/>
            <person name="Liu Y."/>
            <person name="Peng L."/>
            <person name="Chen J."/>
            <person name="Song J."/>
            <person name="Weissenbacher-Lang C."/>
            <person name="Xu J."/>
            <person name="Upham N.S."/>
            <person name="Stajich J.E."/>
            <person name="Cuomo C.A."/>
            <person name="Cushion M.T."/>
            <person name="Kovacs J.A."/>
        </authorList>
    </citation>
    <scope>NUCLEOTIDE SEQUENCE</scope>
    <source>
        <strain evidence="5">2A</strain>
    </source>
</reference>
<proteinExistence type="inferred from homology"/>
<dbReference type="Pfam" id="PF05002">
    <property type="entry name" value="SGS"/>
    <property type="match status" value="1"/>
</dbReference>
<gene>
    <name evidence="5" type="ORF">MERGE_002274</name>
</gene>
<comment type="similarity">
    <text evidence="1">Belongs to the SGT1 family.</text>
</comment>
<keyword evidence="2" id="KW-0802">TPR repeat</keyword>
<evidence type="ECO:0000256" key="1">
    <source>
        <dbReference type="ARBA" id="ARBA00008509"/>
    </source>
</evidence>
<dbReference type="SUPFAM" id="SSF48452">
    <property type="entry name" value="TPR-like"/>
    <property type="match status" value="1"/>
</dbReference>
<evidence type="ECO:0000259" key="4">
    <source>
        <dbReference type="PROSITE" id="PS51203"/>
    </source>
</evidence>
<dbReference type="InterPro" id="IPR011990">
    <property type="entry name" value="TPR-like_helical_dom_sf"/>
</dbReference>
<keyword evidence="6" id="KW-1185">Reference proteome</keyword>
<name>A0A899FLU6_9ASCO</name>
<accession>A0A899FLU6</accession>
<organism evidence="5 6">
    <name type="scientific">Pneumocystis wakefieldiae</name>
    <dbReference type="NCBI Taxonomy" id="38082"/>
    <lineage>
        <taxon>Eukaryota</taxon>
        <taxon>Fungi</taxon>
        <taxon>Dikarya</taxon>
        <taxon>Ascomycota</taxon>
        <taxon>Taphrinomycotina</taxon>
        <taxon>Pneumocystomycetes</taxon>
        <taxon>Pneumocystaceae</taxon>
        <taxon>Pneumocystis</taxon>
    </lineage>
</organism>
<dbReference type="SMART" id="SM00028">
    <property type="entry name" value="TPR"/>
    <property type="match status" value="3"/>
</dbReference>
<dbReference type="SUPFAM" id="SSF49764">
    <property type="entry name" value="HSP20-like chaperones"/>
    <property type="match status" value="1"/>
</dbReference>
<feature type="repeat" description="TPR" evidence="2">
    <location>
        <begin position="4"/>
        <end position="37"/>
    </location>
</feature>
<dbReference type="InterPro" id="IPR044563">
    <property type="entry name" value="Sgt1-like"/>
</dbReference>
<dbReference type="InterPro" id="IPR007052">
    <property type="entry name" value="CS_dom"/>
</dbReference>
<dbReference type="Gene3D" id="2.60.40.790">
    <property type="match status" value="1"/>
</dbReference>
<evidence type="ECO:0000256" key="2">
    <source>
        <dbReference type="PROSITE-ProRule" id="PRU00339"/>
    </source>
</evidence>
<evidence type="ECO:0008006" key="7">
    <source>
        <dbReference type="Google" id="ProtNLM"/>
    </source>
</evidence>
<dbReference type="OrthoDB" id="1898560at2759"/>
<evidence type="ECO:0000259" key="3">
    <source>
        <dbReference type="PROSITE" id="PS51048"/>
    </source>
</evidence>
<sequence length="375" mass="42577">MSPAADLAKQAEKYSELKEYSSAIEALTRALKEIPTSIDYHIKRSTAHHCNKQYKEALKDAEAAVYLAHLKGKREQKGLAQLRRGITLFQLGQIGNSYFALKKAEEAIPDNNMLASWLFKAKIALENVEGEKECTITEKPELENLDLFLQAEIKKIEAVELPIETNIQKRATHDKEEQAIRHEWYQNDDTVTIILYAKSVDKNTVKKEVKGRSLSVSFFLPVTQENYTFELPHLYSEIDALSSTITIFNTKIEIKLKKCCSEKWSTLGTEVSDTQTINKNSNKSNIYPSSSKYGSKDWDLLSKTMATEKEETGDAALNKLFQEIYANADDDTKRAMMKSYIESNGTALSTNWKEVGAKRVEIQPPSGMEVKPWYH</sequence>
<dbReference type="PANTHER" id="PTHR45862">
    <property type="entry name" value="PROTEIN SGT1 HOMOLOG"/>
    <property type="match status" value="1"/>
</dbReference>
<dbReference type="PROSITE" id="PS51203">
    <property type="entry name" value="CS"/>
    <property type="match status" value="1"/>
</dbReference>
<protein>
    <recommendedName>
        <fullName evidence="7">SGS domain-containing protein</fullName>
    </recommendedName>
</protein>
<dbReference type="InterPro" id="IPR007699">
    <property type="entry name" value="SGS_dom"/>
</dbReference>
<dbReference type="PROSITE" id="PS50005">
    <property type="entry name" value="TPR"/>
    <property type="match status" value="1"/>
</dbReference>
<dbReference type="EMBL" id="CP054535">
    <property type="protein sequence ID" value="QSL64970.1"/>
    <property type="molecule type" value="Genomic_DNA"/>
</dbReference>
<dbReference type="Proteomes" id="UP000663699">
    <property type="component" value="Chromosome 4"/>
</dbReference>
<feature type="domain" description="SGS" evidence="3">
    <location>
        <begin position="286"/>
        <end position="375"/>
    </location>
</feature>
<dbReference type="PROSITE" id="PS51048">
    <property type="entry name" value="SGS"/>
    <property type="match status" value="1"/>
</dbReference>
<dbReference type="InterPro" id="IPR008978">
    <property type="entry name" value="HSP20-like_chaperone"/>
</dbReference>
<dbReference type="GO" id="GO:0051087">
    <property type="term" value="F:protein-folding chaperone binding"/>
    <property type="evidence" value="ECO:0007669"/>
    <property type="project" value="InterPro"/>
</dbReference>